<dbReference type="AlphaFoldDB" id="A0A9P6C7V3"/>
<reference evidence="2" key="1">
    <citation type="submission" date="2020-11" db="EMBL/GenBank/DDBJ databases">
        <authorList>
            <consortium name="DOE Joint Genome Institute"/>
            <person name="Ahrendt S."/>
            <person name="Riley R."/>
            <person name="Andreopoulos W."/>
            <person name="Labutti K."/>
            <person name="Pangilinan J."/>
            <person name="Ruiz-Duenas F.J."/>
            <person name="Barrasa J.M."/>
            <person name="Sanchez-Garcia M."/>
            <person name="Camarero S."/>
            <person name="Miyauchi S."/>
            <person name="Serrano A."/>
            <person name="Linde D."/>
            <person name="Babiker R."/>
            <person name="Drula E."/>
            <person name="Ayuso-Fernandez I."/>
            <person name="Pacheco R."/>
            <person name="Padilla G."/>
            <person name="Ferreira P."/>
            <person name="Barriuso J."/>
            <person name="Kellner H."/>
            <person name="Castanera R."/>
            <person name="Alfaro M."/>
            <person name="Ramirez L."/>
            <person name="Pisabarro A.G."/>
            <person name="Kuo A."/>
            <person name="Tritt A."/>
            <person name="Lipzen A."/>
            <person name="He G."/>
            <person name="Yan M."/>
            <person name="Ng V."/>
            <person name="Cullen D."/>
            <person name="Martin F."/>
            <person name="Rosso M.-N."/>
            <person name="Henrissat B."/>
            <person name="Hibbett D."/>
            <person name="Martinez A.T."/>
            <person name="Grigoriev I.V."/>
        </authorList>
    </citation>
    <scope>NUCLEOTIDE SEQUENCE</scope>
    <source>
        <strain evidence="2">CBS 247.69</strain>
    </source>
</reference>
<evidence type="ECO:0000313" key="3">
    <source>
        <dbReference type="Proteomes" id="UP000807353"/>
    </source>
</evidence>
<evidence type="ECO:0000256" key="1">
    <source>
        <dbReference type="SAM" id="Phobius"/>
    </source>
</evidence>
<keyword evidence="1" id="KW-1133">Transmembrane helix</keyword>
<sequence length="101" mass="11136">MSSLPPAWRPVRPATSEAVQLGKPPVFYHRMLSMFYNALLTVLATVNAILIIVVFIFHVDKPSCALGMLICDTNHFARTPSLNRIAHTTKVTDSLSAHAHP</sequence>
<comment type="caution">
    <text evidence="2">The sequence shown here is derived from an EMBL/GenBank/DDBJ whole genome shotgun (WGS) entry which is preliminary data.</text>
</comment>
<evidence type="ECO:0000313" key="2">
    <source>
        <dbReference type="EMBL" id="KAF9455242.1"/>
    </source>
</evidence>
<protein>
    <submittedName>
        <fullName evidence="2">Uncharacterized protein</fullName>
    </submittedName>
</protein>
<dbReference type="Proteomes" id="UP000807353">
    <property type="component" value="Unassembled WGS sequence"/>
</dbReference>
<proteinExistence type="predicted"/>
<gene>
    <name evidence="2" type="ORF">BDZ94DRAFT_1316460</name>
</gene>
<accession>A0A9P6C7V3</accession>
<keyword evidence="3" id="KW-1185">Reference proteome</keyword>
<name>A0A9P6C7V3_9AGAR</name>
<keyword evidence="1" id="KW-0812">Transmembrane</keyword>
<organism evidence="2 3">
    <name type="scientific">Collybia nuda</name>
    <dbReference type="NCBI Taxonomy" id="64659"/>
    <lineage>
        <taxon>Eukaryota</taxon>
        <taxon>Fungi</taxon>
        <taxon>Dikarya</taxon>
        <taxon>Basidiomycota</taxon>
        <taxon>Agaricomycotina</taxon>
        <taxon>Agaricomycetes</taxon>
        <taxon>Agaricomycetidae</taxon>
        <taxon>Agaricales</taxon>
        <taxon>Tricholomatineae</taxon>
        <taxon>Clitocybaceae</taxon>
        <taxon>Collybia</taxon>
    </lineage>
</organism>
<feature type="transmembrane region" description="Helical" evidence="1">
    <location>
        <begin position="34"/>
        <end position="59"/>
    </location>
</feature>
<keyword evidence="1" id="KW-0472">Membrane</keyword>
<dbReference type="EMBL" id="MU150862">
    <property type="protein sequence ID" value="KAF9455242.1"/>
    <property type="molecule type" value="Genomic_DNA"/>
</dbReference>